<keyword evidence="5 10" id="KW-0328">Glycosyltransferase</keyword>
<dbReference type="EC" id="2.4.1.25" evidence="3 10"/>
<evidence type="ECO:0000256" key="2">
    <source>
        <dbReference type="ARBA" id="ARBA00005684"/>
    </source>
</evidence>
<comment type="caution">
    <text evidence="11">The sequence shown here is derived from an EMBL/GenBank/DDBJ whole genome shotgun (WGS) entry which is preliminary data.</text>
</comment>
<comment type="catalytic activity">
    <reaction evidence="1 10">
        <text>Transfers a segment of a (1-&gt;4)-alpha-D-glucan to a new position in an acceptor, which may be glucose or a (1-&gt;4)-alpha-D-glucan.</text>
        <dbReference type="EC" id="2.4.1.25"/>
    </reaction>
</comment>
<keyword evidence="6 10" id="KW-0808">Transferase</keyword>
<evidence type="ECO:0000256" key="4">
    <source>
        <dbReference type="ARBA" id="ARBA00020295"/>
    </source>
</evidence>
<evidence type="ECO:0000256" key="9">
    <source>
        <dbReference type="ARBA" id="ARBA00031501"/>
    </source>
</evidence>
<dbReference type="PANTHER" id="PTHR32438">
    <property type="entry name" value="4-ALPHA-GLUCANOTRANSFERASE DPE1, CHLOROPLASTIC/AMYLOPLASTIC"/>
    <property type="match status" value="1"/>
</dbReference>
<dbReference type="NCBIfam" id="NF011080">
    <property type="entry name" value="PRK14508.1-3"/>
    <property type="match status" value="1"/>
</dbReference>
<accession>A0ABT7V4L3</accession>
<evidence type="ECO:0000256" key="1">
    <source>
        <dbReference type="ARBA" id="ARBA00000439"/>
    </source>
</evidence>
<dbReference type="GO" id="GO:0004134">
    <property type="term" value="F:4-alpha-glucanotransferase activity"/>
    <property type="evidence" value="ECO:0007669"/>
    <property type="project" value="UniProtKB-EC"/>
</dbReference>
<dbReference type="Proteomes" id="UP001529256">
    <property type="component" value="Unassembled WGS sequence"/>
</dbReference>
<dbReference type="Pfam" id="PF02446">
    <property type="entry name" value="Glyco_hydro_77"/>
    <property type="match status" value="1"/>
</dbReference>
<evidence type="ECO:0000256" key="6">
    <source>
        <dbReference type="ARBA" id="ARBA00022679"/>
    </source>
</evidence>
<gene>
    <name evidence="11" type="primary">malQ</name>
    <name evidence="11" type="ORF">QUW25_07660</name>
</gene>
<name>A0ABT7V4L3_9ACTN</name>
<dbReference type="SUPFAM" id="SSF51445">
    <property type="entry name" value="(Trans)glycosidases"/>
    <property type="match status" value="1"/>
</dbReference>
<dbReference type="RefSeq" id="WP_289511621.1">
    <property type="nucleotide sequence ID" value="NZ_JAUDEA010000011.1"/>
</dbReference>
<evidence type="ECO:0000256" key="10">
    <source>
        <dbReference type="RuleBase" id="RU361207"/>
    </source>
</evidence>
<evidence type="ECO:0000256" key="3">
    <source>
        <dbReference type="ARBA" id="ARBA00012560"/>
    </source>
</evidence>
<evidence type="ECO:0000256" key="5">
    <source>
        <dbReference type="ARBA" id="ARBA00022676"/>
    </source>
</evidence>
<dbReference type="InterPro" id="IPR003385">
    <property type="entry name" value="Glyco_hydro_77"/>
</dbReference>
<reference evidence="11" key="2">
    <citation type="submission" date="2023-06" db="EMBL/GenBank/DDBJ databases">
        <authorList>
            <person name="Zeman M."/>
            <person name="Kubasova T."/>
            <person name="Jahodarova E."/>
            <person name="Nykrynova M."/>
            <person name="Rychlik I."/>
        </authorList>
    </citation>
    <scope>NUCLEOTIDE SEQUENCE</scope>
    <source>
        <strain evidence="11">153_Feed</strain>
    </source>
</reference>
<dbReference type="EMBL" id="JAUDEA010000011">
    <property type="protein sequence ID" value="MDM8271544.1"/>
    <property type="molecule type" value="Genomic_DNA"/>
</dbReference>
<comment type="similarity">
    <text evidence="2 10">Belongs to the disproportionating enzyme family.</text>
</comment>
<sequence length="526" mass="59046">MRTSGILMPITSLPSPWGVGTIGGEARGFVDFLARAGVSIWQVLPIVPTSYGDSPYQSFSTYAGNPYLIDLDDLEAEGLLEHEEFANVDWGHDPERVDYGALYQNRFGVLRRAVERLWATRGTELARFCEHEAAWLDDYALFMALKDRYHGTPWHTWPDGLRLRRPAALDRAREELAEEVAFWQGVQYLFFSQWGRLHDYASSAGVRIMGDLPFYVALDSADVWSHPEQFQLNDDLRPVEIAGVPPDGFSDIGQLWGNPLFAWDRMKADGYEWWIARIAFQLGLYDILRIDHFRGFDSYFAIPAGAMTAAGGRWRNGPGIDLFRVLEQRLGHCNIVAEDLGYLTPSVHRLLEDSGFPGMRVLEFAFDTRDGSGATYLPFAYPTNCIAYVGTHDNDTALGWLETAPASDVALAREYLHLDSAEGEGWGMMRAIWASPADTAVVQMQDLLGLGSKARINTPSTLGGNWVWRARPGFASRRLAERVHRQMELYRRLPPIKVVPDVYPNGGVSPVGGIGGMKKRLSRFYL</sequence>
<dbReference type="PANTHER" id="PTHR32438:SF5">
    <property type="entry name" value="4-ALPHA-GLUCANOTRANSFERASE DPE1, CHLOROPLASTIC_AMYLOPLASTIC"/>
    <property type="match status" value="1"/>
</dbReference>
<evidence type="ECO:0000256" key="8">
    <source>
        <dbReference type="ARBA" id="ARBA00031423"/>
    </source>
</evidence>
<evidence type="ECO:0000256" key="7">
    <source>
        <dbReference type="ARBA" id="ARBA00023277"/>
    </source>
</evidence>
<keyword evidence="12" id="KW-1185">Reference proteome</keyword>
<proteinExistence type="inferred from homology"/>
<keyword evidence="7 10" id="KW-0119">Carbohydrate metabolism</keyword>
<organism evidence="11 12">
    <name type="scientific">Thermophilibacter provencensis</name>
    <dbReference type="NCBI Taxonomy" id="1852386"/>
    <lineage>
        <taxon>Bacteria</taxon>
        <taxon>Bacillati</taxon>
        <taxon>Actinomycetota</taxon>
        <taxon>Coriobacteriia</taxon>
        <taxon>Coriobacteriales</taxon>
        <taxon>Atopobiaceae</taxon>
        <taxon>Thermophilibacter</taxon>
    </lineage>
</organism>
<evidence type="ECO:0000313" key="12">
    <source>
        <dbReference type="Proteomes" id="UP001529256"/>
    </source>
</evidence>
<dbReference type="InterPro" id="IPR017853">
    <property type="entry name" value="GH"/>
</dbReference>
<dbReference type="NCBIfam" id="TIGR00217">
    <property type="entry name" value="malQ"/>
    <property type="match status" value="1"/>
</dbReference>
<dbReference type="Gene3D" id="3.20.20.80">
    <property type="entry name" value="Glycosidases"/>
    <property type="match status" value="1"/>
</dbReference>
<reference evidence="11" key="1">
    <citation type="submission" date="2023-06" db="EMBL/GenBank/DDBJ databases">
        <title>Identification and characterization of horizontal gene transfer across gut microbiota members of farm animals based on homology search.</title>
        <authorList>
            <person name="Schwarzerova J."/>
            <person name="Nykrynova M."/>
            <person name="Jureckova K."/>
            <person name="Cejkova D."/>
            <person name="Rychlik I."/>
        </authorList>
    </citation>
    <scope>NUCLEOTIDE SEQUENCE</scope>
    <source>
        <strain evidence="11">153_Feed</strain>
    </source>
</reference>
<protein>
    <recommendedName>
        <fullName evidence="4 10">4-alpha-glucanotransferase</fullName>
        <ecNumber evidence="3 10">2.4.1.25</ecNumber>
    </recommendedName>
    <alternativeName>
        <fullName evidence="8 10">Amylomaltase</fullName>
    </alternativeName>
    <alternativeName>
        <fullName evidence="9 10">Disproportionating enzyme</fullName>
    </alternativeName>
</protein>
<evidence type="ECO:0000313" key="11">
    <source>
        <dbReference type="EMBL" id="MDM8271544.1"/>
    </source>
</evidence>